<accession>A0ABW6X7V4</accession>
<feature type="transmembrane region" description="Helical" evidence="7">
    <location>
        <begin position="923"/>
        <end position="943"/>
    </location>
</feature>
<evidence type="ECO:0000256" key="7">
    <source>
        <dbReference type="SAM" id="Phobius"/>
    </source>
</evidence>
<keyword evidence="2" id="KW-1003">Cell membrane</keyword>
<keyword evidence="4 7" id="KW-1133">Transmembrane helix</keyword>
<gene>
    <name evidence="9" type="ORF">ACFY8O_19755</name>
</gene>
<evidence type="ECO:0000256" key="6">
    <source>
        <dbReference type="ARBA" id="ARBA00038076"/>
    </source>
</evidence>
<keyword evidence="3 7" id="KW-0812">Transmembrane</keyword>
<evidence type="ECO:0000256" key="2">
    <source>
        <dbReference type="ARBA" id="ARBA00022475"/>
    </source>
</evidence>
<comment type="caution">
    <text evidence="9">The sequence shown here is derived from an EMBL/GenBank/DDBJ whole genome shotgun (WGS) entry which is preliminary data.</text>
</comment>
<evidence type="ECO:0000313" key="10">
    <source>
        <dbReference type="Proteomes" id="UP001602322"/>
    </source>
</evidence>
<evidence type="ECO:0000259" key="8">
    <source>
        <dbReference type="Pfam" id="PF02687"/>
    </source>
</evidence>
<evidence type="ECO:0000313" key="9">
    <source>
        <dbReference type="EMBL" id="MFF5898152.1"/>
    </source>
</evidence>
<dbReference type="PANTHER" id="PTHR30572:SF4">
    <property type="entry name" value="ABC TRANSPORTER PERMEASE YTRF"/>
    <property type="match status" value="1"/>
</dbReference>
<comment type="similarity">
    <text evidence="6">Belongs to the ABC-4 integral membrane protein family.</text>
</comment>
<dbReference type="InterPro" id="IPR003838">
    <property type="entry name" value="ABC3_permease_C"/>
</dbReference>
<dbReference type="InterPro" id="IPR050250">
    <property type="entry name" value="Macrolide_Exporter_MacB"/>
</dbReference>
<feature type="transmembrane region" description="Helical" evidence="7">
    <location>
        <begin position="817"/>
        <end position="836"/>
    </location>
</feature>
<dbReference type="EMBL" id="JBIBEG010000005">
    <property type="protein sequence ID" value="MFF5898152.1"/>
    <property type="molecule type" value="Genomic_DNA"/>
</dbReference>
<keyword evidence="10" id="KW-1185">Reference proteome</keyword>
<feature type="transmembrane region" description="Helical" evidence="7">
    <location>
        <begin position="870"/>
        <end position="891"/>
    </location>
</feature>
<reference evidence="9 10" key="1">
    <citation type="submission" date="2024-10" db="EMBL/GenBank/DDBJ databases">
        <title>The Natural Products Discovery Center: Release of the First 8490 Sequenced Strains for Exploring Actinobacteria Biosynthetic Diversity.</title>
        <authorList>
            <person name="Kalkreuter E."/>
            <person name="Kautsar S.A."/>
            <person name="Yang D."/>
            <person name="Bader C.D."/>
            <person name="Teijaro C.N."/>
            <person name="Fluegel L."/>
            <person name="Davis C.M."/>
            <person name="Simpson J.R."/>
            <person name="Lauterbach L."/>
            <person name="Steele A.D."/>
            <person name="Gui C."/>
            <person name="Meng S."/>
            <person name="Li G."/>
            <person name="Viehrig K."/>
            <person name="Ye F."/>
            <person name="Su P."/>
            <person name="Kiefer A.F."/>
            <person name="Nichols A."/>
            <person name="Cepeda A.J."/>
            <person name="Yan W."/>
            <person name="Fan B."/>
            <person name="Jiang Y."/>
            <person name="Adhikari A."/>
            <person name="Zheng C.-J."/>
            <person name="Schuster L."/>
            <person name="Cowan T.M."/>
            <person name="Smanski M.J."/>
            <person name="Chevrette M.G."/>
            <person name="De Carvalho L.P.S."/>
            <person name="Shen B."/>
        </authorList>
    </citation>
    <scope>NUCLEOTIDE SEQUENCE [LARGE SCALE GENOMIC DNA]</scope>
    <source>
        <strain evidence="9 10">NPDC012540</strain>
    </source>
</reference>
<feature type="transmembrane region" description="Helical" evidence="7">
    <location>
        <begin position="440"/>
        <end position="461"/>
    </location>
</feature>
<protein>
    <submittedName>
        <fullName evidence="9">FtsX-like permease family protein</fullName>
    </submittedName>
</protein>
<comment type="subcellular location">
    <subcellularLocation>
        <location evidence="1">Cell membrane</location>
        <topology evidence="1">Multi-pass membrane protein</topology>
    </subcellularLocation>
</comment>
<feature type="transmembrane region" description="Helical" evidence="7">
    <location>
        <begin position="516"/>
        <end position="535"/>
    </location>
</feature>
<organism evidence="9 10">
    <name type="scientific">Streptomyces argenteolus</name>
    <dbReference type="NCBI Taxonomy" id="67274"/>
    <lineage>
        <taxon>Bacteria</taxon>
        <taxon>Bacillati</taxon>
        <taxon>Actinomycetota</taxon>
        <taxon>Actinomycetes</taxon>
        <taxon>Kitasatosporales</taxon>
        <taxon>Streptomycetaceae</taxon>
        <taxon>Streptomyces</taxon>
    </lineage>
</organism>
<name>A0ABW6X7V4_9ACTN</name>
<dbReference type="RefSeq" id="WP_387904084.1">
    <property type="nucleotide sequence ID" value="NZ_JBIBEG010000005.1"/>
</dbReference>
<sequence length="953" mass="97881">MSFLTGWRAALRIARRDALRAKGRSALVVAMIALPVLGVTAADVTYRSSTSTTAEKLTAEMGAADAVFSSAGAGRVPVEQLPDRTLWETVTDRPTAPDDASPEPVGIRDALPKGATYLTEQSVAAAVTTRHGITETEIVELRTSAPALRGRIELVDGAYPAHDDEVVATEGFLESTGLHVGSRTTLRGPGRAYTITGSVELPADLGKKALYADPGAVIAPWKKAADGDPGIAPPQPDETKWLVDGPAGAGIRWADVLAANRTGLLVLSRQVVLDPPPDSEVPYATQPSPDYGDGSAELGAAVVTVVAMAVLEIVLLAGPAFAVGARRSRRQLGLLGTCGGDRSQVRAVVLAGGAVLGAAGAVAGVAAGLVLTVLFRPLIEGWTGSRFGELEIRGWEVLAIAVIGLVTGVLAALAPAIVAGRQPVLESLTGRRGTRRSSRVLPVVGCVITAGGVAVAVFGGTTGDTTLVAGGSVVAELGVLACIPVIVGLLGRLGARLPLSPRMALRDAARNRGRTAPAVAAVMAAVAGTVAIATYTSSVMAEHAYDHIPTLTPGTAALVADSPSSVDQLGRARAAARQNLAVSGERADIARVWAGSDCGVYYEEENGCGTLTLVKPTGDGHSCPLQGAGARKLAEGLSAEAHQALMRTPACTDEYISAAAFYTGESHIVVGDAALLTSYVKLDDPAAAEALADGTPVLLNPAYARDGQVTLKAVHTYNPRDTANRRLHPGEPRTTTDRLKVYVAPAKYATTPGIRMILPRSTASRLGLHTEDYASLFAVAHTPTDAEQQMMSAAFAQAGNGVHLQTASGPESRDEDVILLILALFAGVVTVGAAAITTGLAKADAEADLTTLSAVGAPPGVRRSLSGFQCVVVALTGVLLGTAAGIVPAVALRRVDLRKAMAAMREQPMDSAYTPVVMPWETIGLLAVAVPLVAGLLAAVFAGSRQALTRRAG</sequence>
<feature type="transmembrane region" description="Helical" evidence="7">
    <location>
        <begin position="473"/>
        <end position="495"/>
    </location>
</feature>
<feature type="transmembrane region" description="Helical" evidence="7">
    <location>
        <begin position="298"/>
        <end position="324"/>
    </location>
</feature>
<feature type="transmembrane region" description="Helical" evidence="7">
    <location>
        <begin position="395"/>
        <end position="419"/>
    </location>
</feature>
<keyword evidence="5 7" id="KW-0472">Membrane</keyword>
<proteinExistence type="inferred from homology"/>
<dbReference type="Proteomes" id="UP001602322">
    <property type="component" value="Unassembled WGS sequence"/>
</dbReference>
<evidence type="ECO:0000256" key="3">
    <source>
        <dbReference type="ARBA" id="ARBA00022692"/>
    </source>
</evidence>
<evidence type="ECO:0000256" key="1">
    <source>
        <dbReference type="ARBA" id="ARBA00004651"/>
    </source>
</evidence>
<dbReference type="Pfam" id="PF02687">
    <property type="entry name" value="FtsX"/>
    <property type="match status" value="1"/>
</dbReference>
<feature type="transmembrane region" description="Helical" evidence="7">
    <location>
        <begin position="345"/>
        <end position="375"/>
    </location>
</feature>
<dbReference type="PANTHER" id="PTHR30572">
    <property type="entry name" value="MEMBRANE COMPONENT OF TRANSPORTER-RELATED"/>
    <property type="match status" value="1"/>
</dbReference>
<evidence type="ECO:0000256" key="5">
    <source>
        <dbReference type="ARBA" id="ARBA00023136"/>
    </source>
</evidence>
<feature type="domain" description="ABC3 transporter permease C-terminal" evidence="8">
    <location>
        <begin position="306"/>
        <end position="422"/>
    </location>
</feature>
<evidence type="ECO:0000256" key="4">
    <source>
        <dbReference type="ARBA" id="ARBA00022989"/>
    </source>
</evidence>